<dbReference type="InterPro" id="IPR000086">
    <property type="entry name" value="NUDIX_hydrolase_dom"/>
</dbReference>
<dbReference type="PROSITE" id="PS51462">
    <property type="entry name" value="NUDIX"/>
    <property type="match status" value="1"/>
</dbReference>
<organism evidence="2 3">
    <name type="scientific">Nocardiopsis alba</name>
    <dbReference type="NCBI Taxonomy" id="53437"/>
    <lineage>
        <taxon>Bacteria</taxon>
        <taxon>Bacillati</taxon>
        <taxon>Actinomycetota</taxon>
        <taxon>Actinomycetes</taxon>
        <taxon>Streptosporangiales</taxon>
        <taxon>Nocardiopsidaceae</taxon>
        <taxon>Nocardiopsis</taxon>
    </lineage>
</organism>
<accession>A0A7K2IYT9</accession>
<dbReference type="Pfam" id="PF00293">
    <property type="entry name" value="NUDIX"/>
    <property type="match status" value="1"/>
</dbReference>
<dbReference type="SUPFAM" id="SSF55811">
    <property type="entry name" value="Nudix"/>
    <property type="match status" value="1"/>
</dbReference>
<dbReference type="InterPro" id="IPR015797">
    <property type="entry name" value="NUDIX_hydrolase-like_dom_sf"/>
</dbReference>
<sequence length="163" mass="18404">MSYVWHEASHPPESRPIRQVYAYVFDARGRVIVLRDNGVWNLPGGTPEPEDRGDRVATLVREVWEEVQVTITDPVHLGYQTVHRPDREPYAQLRMAARLNVLGEREPDPDNGRIHVRRLCPFPEAVELLGWGPSVDGQVKCAAMTAVERWGLPVGAPAETYTD</sequence>
<evidence type="ECO:0000259" key="1">
    <source>
        <dbReference type="PROSITE" id="PS51462"/>
    </source>
</evidence>
<dbReference type="Gene3D" id="3.90.79.10">
    <property type="entry name" value="Nucleoside Triphosphate Pyrophosphohydrolase"/>
    <property type="match status" value="1"/>
</dbReference>
<comment type="caution">
    <text evidence="2">The sequence shown here is derived from an EMBL/GenBank/DDBJ whole genome shotgun (WGS) entry which is preliminary data.</text>
</comment>
<evidence type="ECO:0000313" key="2">
    <source>
        <dbReference type="EMBL" id="MYR34977.1"/>
    </source>
</evidence>
<protein>
    <submittedName>
        <fullName evidence="2">NUDIX domain-containing protein</fullName>
    </submittedName>
</protein>
<feature type="domain" description="Nudix hydrolase" evidence="1">
    <location>
        <begin position="15"/>
        <end position="145"/>
    </location>
</feature>
<evidence type="ECO:0000313" key="3">
    <source>
        <dbReference type="Proteomes" id="UP000467124"/>
    </source>
</evidence>
<proteinExistence type="predicted"/>
<dbReference type="EMBL" id="WWHY01000001">
    <property type="protein sequence ID" value="MYR34977.1"/>
    <property type="molecule type" value="Genomic_DNA"/>
</dbReference>
<dbReference type="Proteomes" id="UP000467124">
    <property type="component" value="Unassembled WGS sequence"/>
</dbReference>
<name>A0A7K2IYT9_9ACTN</name>
<dbReference type="CDD" id="cd02883">
    <property type="entry name" value="NUDIX_Hydrolase"/>
    <property type="match status" value="1"/>
</dbReference>
<gene>
    <name evidence="2" type="ORF">GTW20_22630</name>
</gene>
<reference evidence="2 3" key="1">
    <citation type="journal article" date="2019" name="Nat. Commun.">
        <title>The antimicrobial potential of Streptomyces from insect microbiomes.</title>
        <authorList>
            <person name="Chevrette M.G."/>
            <person name="Carlson C.M."/>
            <person name="Ortega H.E."/>
            <person name="Thomas C."/>
            <person name="Ananiev G.E."/>
            <person name="Barns K.J."/>
            <person name="Book A.J."/>
            <person name="Cagnazzo J."/>
            <person name="Carlos C."/>
            <person name="Flanigan W."/>
            <person name="Grubbs K.J."/>
            <person name="Horn H.A."/>
            <person name="Hoffmann F.M."/>
            <person name="Klassen J.L."/>
            <person name="Knack J.J."/>
            <person name="Lewin G.R."/>
            <person name="McDonald B.R."/>
            <person name="Muller L."/>
            <person name="Melo W.G.P."/>
            <person name="Pinto-Tomas A.A."/>
            <person name="Schmitz A."/>
            <person name="Wendt-Pienkowski E."/>
            <person name="Wildman S."/>
            <person name="Zhao M."/>
            <person name="Zhang F."/>
            <person name="Bugni T.S."/>
            <person name="Andes D.R."/>
            <person name="Pupo M.T."/>
            <person name="Currie C.R."/>
        </authorList>
    </citation>
    <scope>NUCLEOTIDE SEQUENCE [LARGE SCALE GENOMIC DNA]</scope>
    <source>
        <strain evidence="2 3">SID5840</strain>
    </source>
</reference>
<dbReference type="AlphaFoldDB" id="A0A7K2IYT9"/>